<dbReference type="InterPro" id="IPR050723">
    <property type="entry name" value="CFA/CMAS"/>
</dbReference>
<reference evidence="2 3" key="1">
    <citation type="journal article" date="2004" name="Science">
        <title>A predator unmasked: life cycle of Bdellovibrio bacteriovorus from a genomic perspective.</title>
        <authorList>
            <person name="Rendulic S."/>
            <person name="Jagtap P."/>
            <person name="Rosinus A."/>
            <person name="Eppinger M."/>
            <person name="Baar C."/>
            <person name="Lanz C."/>
            <person name="Keller H."/>
            <person name="Lambert C."/>
            <person name="Evans K.J."/>
            <person name="Goesmann A."/>
            <person name="Meyer F."/>
            <person name="Sockett R.E."/>
            <person name="Schuster S.C."/>
        </authorList>
    </citation>
    <scope>NUCLEOTIDE SEQUENCE [LARGE SCALE GENOMIC DNA]</scope>
    <source>
        <strain evidence="3">ATCC 15356 / DSM 50701 / NCIMB 9529 / HD100</strain>
    </source>
</reference>
<proteinExistence type="predicted"/>
<dbReference type="PANTHER" id="PTHR43667:SF2">
    <property type="entry name" value="FATTY ACID C-METHYL TRANSFERASE"/>
    <property type="match status" value="1"/>
</dbReference>
<name>Q6MJG2_BDEBA</name>
<feature type="domain" description="Methyltransferase" evidence="1">
    <location>
        <begin position="48"/>
        <end position="145"/>
    </location>
</feature>
<dbReference type="KEGG" id="bba:Bd2815"/>
<dbReference type="InterPro" id="IPR029063">
    <property type="entry name" value="SAM-dependent_MTases_sf"/>
</dbReference>
<evidence type="ECO:0000313" key="2">
    <source>
        <dbReference type="EMBL" id="CAE80598.1"/>
    </source>
</evidence>
<evidence type="ECO:0000259" key="1">
    <source>
        <dbReference type="Pfam" id="PF13649"/>
    </source>
</evidence>
<dbReference type="RefSeq" id="WP_011165201.1">
    <property type="nucleotide sequence ID" value="NC_005363.1"/>
</dbReference>
<dbReference type="Proteomes" id="UP000008080">
    <property type="component" value="Chromosome"/>
</dbReference>
<evidence type="ECO:0000313" key="3">
    <source>
        <dbReference type="Proteomes" id="UP000008080"/>
    </source>
</evidence>
<dbReference type="EMBL" id="BX842653">
    <property type="protein sequence ID" value="CAE80598.1"/>
    <property type="molecule type" value="Genomic_DNA"/>
</dbReference>
<dbReference type="Pfam" id="PF13649">
    <property type="entry name" value="Methyltransf_25"/>
    <property type="match status" value="1"/>
</dbReference>
<accession>Q6MJG2</accession>
<dbReference type="InterPro" id="IPR041698">
    <property type="entry name" value="Methyltransf_25"/>
</dbReference>
<organism evidence="2 3">
    <name type="scientific">Bdellovibrio bacteriovorus (strain ATCC 15356 / DSM 50701 / NCIMB 9529 / HD100)</name>
    <dbReference type="NCBI Taxonomy" id="264462"/>
    <lineage>
        <taxon>Bacteria</taxon>
        <taxon>Pseudomonadati</taxon>
        <taxon>Bdellovibrionota</taxon>
        <taxon>Bdellovibrionia</taxon>
        <taxon>Bdellovibrionales</taxon>
        <taxon>Pseudobdellovibrionaceae</taxon>
        <taxon>Bdellovibrio</taxon>
    </lineage>
</organism>
<gene>
    <name evidence="2" type="ordered locus">Bd2815</name>
</gene>
<dbReference type="Gene3D" id="3.40.50.150">
    <property type="entry name" value="Vaccinia Virus protein VP39"/>
    <property type="match status" value="1"/>
</dbReference>
<dbReference type="eggNOG" id="COG2226">
    <property type="taxonomic scope" value="Bacteria"/>
</dbReference>
<protein>
    <recommendedName>
        <fullName evidence="1">Methyltransferase domain-containing protein</fullName>
    </recommendedName>
</protein>
<dbReference type="SUPFAM" id="SSF53335">
    <property type="entry name" value="S-adenosyl-L-methionine-dependent methyltransferases"/>
    <property type="match status" value="1"/>
</dbReference>
<sequence>MNKPTTDFFNKEAAQRYDERNSKLSRISDCMHFLSTLILKDLPEESEILCVGVGTGAEIMTLAEAFPQWRFVGVDPSANMLDVCRERMTKAGYANRCEFIHGYVQDAPTDRKFEAVVSLLVSHFVPRNERLNYFQHMTDRLKEGGFLVNAEISFDLNSPQFPAMLKGWEAVQTLMGATPESLANLPKQLKEVLTVLPPEETESLIRQSGIKEPVQFFRAMMICGWFGRNIRGS</sequence>
<keyword evidence="3" id="KW-1185">Reference proteome</keyword>
<dbReference type="GeneID" id="93013693"/>
<dbReference type="HOGENOM" id="CLU_081790_0_0_7"/>
<dbReference type="CDD" id="cd02440">
    <property type="entry name" value="AdoMet_MTases"/>
    <property type="match status" value="1"/>
</dbReference>
<dbReference type="AlphaFoldDB" id="Q6MJG2"/>
<dbReference type="PANTHER" id="PTHR43667">
    <property type="entry name" value="CYCLOPROPANE-FATTY-ACYL-PHOSPHOLIPID SYNTHASE"/>
    <property type="match status" value="1"/>
</dbReference>